<dbReference type="eggNOG" id="KOG0152">
    <property type="taxonomic scope" value="Eukaryota"/>
</dbReference>
<dbReference type="PROSITE" id="PS51676">
    <property type="entry name" value="FF"/>
    <property type="match status" value="1"/>
</dbReference>
<dbReference type="PANTHER" id="PTHR15377:SF3">
    <property type="entry name" value="WW DOMAIN-CONTAINING PROTEIN"/>
    <property type="match status" value="1"/>
</dbReference>
<feature type="region of interest" description="Disordered" evidence="2">
    <location>
        <begin position="108"/>
        <end position="211"/>
    </location>
</feature>
<reference evidence="5" key="3">
    <citation type="submission" date="2015-02" db="UniProtKB">
        <authorList>
            <consortium name="EnsemblProtists"/>
        </authorList>
    </citation>
    <scope>IDENTIFICATION</scope>
    <source>
        <strain evidence="5">DAOM BR144</strain>
    </source>
</reference>
<feature type="domain" description="WW" evidence="3">
    <location>
        <begin position="82"/>
        <end position="109"/>
    </location>
</feature>
<dbReference type="SMART" id="SM00456">
    <property type="entry name" value="WW"/>
    <property type="match status" value="2"/>
</dbReference>
<dbReference type="Gene3D" id="1.10.10.440">
    <property type="entry name" value="FF domain"/>
    <property type="match status" value="1"/>
</dbReference>
<dbReference type="PANTHER" id="PTHR15377">
    <property type="entry name" value="TRANSCRIPTION ELONGATION REGULATOR 1"/>
    <property type="match status" value="1"/>
</dbReference>
<evidence type="ECO:0000259" key="4">
    <source>
        <dbReference type="PROSITE" id="PS51676"/>
    </source>
</evidence>
<dbReference type="CDD" id="cd00201">
    <property type="entry name" value="WW"/>
    <property type="match status" value="2"/>
</dbReference>
<dbReference type="STRING" id="431595.K3WG43"/>
<reference evidence="6" key="1">
    <citation type="journal article" date="2010" name="Genome Biol.">
        <title>Genome sequence of the necrotrophic plant pathogen Pythium ultimum reveals original pathogenicity mechanisms and effector repertoire.</title>
        <authorList>
            <person name="Levesque C.A."/>
            <person name="Brouwer H."/>
            <person name="Cano L."/>
            <person name="Hamilton J.P."/>
            <person name="Holt C."/>
            <person name="Huitema E."/>
            <person name="Raffaele S."/>
            <person name="Robideau G.P."/>
            <person name="Thines M."/>
            <person name="Win J."/>
            <person name="Zerillo M.M."/>
            <person name="Beakes G.W."/>
            <person name="Boore J.L."/>
            <person name="Busam D."/>
            <person name="Dumas B."/>
            <person name="Ferriera S."/>
            <person name="Fuerstenberg S.I."/>
            <person name="Gachon C.M."/>
            <person name="Gaulin E."/>
            <person name="Govers F."/>
            <person name="Grenville-Briggs L."/>
            <person name="Horner N."/>
            <person name="Hostetler J."/>
            <person name="Jiang R.H."/>
            <person name="Johnson J."/>
            <person name="Krajaejun T."/>
            <person name="Lin H."/>
            <person name="Meijer H.J."/>
            <person name="Moore B."/>
            <person name="Morris P."/>
            <person name="Phuntmart V."/>
            <person name="Puiu D."/>
            <person name="Shetty J."/>
            <person name="Stajich J.E."/>
            <person name="Tripathy S."/>
            <person name="Wawra S."/>
            <person name="van West P."/>
            <person name="Whitty B.R."/>
            <person name="Coutinho P.M."/>
            <person name="Henrissat B."/>
            <person name="Martin F."/>
            <person name="Thomas P.D."/>
            <person name="Tyler B.M."/>
            <person name="De Vries R.P."/>
            <person name="Kamoun S."/>
            <person name="Yandell M."/>
            <person name="Tisserat N."/>
            <person name="Buell C.R."/>
        </authorList>
    </citation>
    <scope>NUCLEOTIDE SEQUENCE</scope>
    <source>
        <strain evidence="6">DAOM:BR144</strain>
    </source>
</reference>
<dbReference type="InterPro" id="IPR001202">
    <property type="entry name" value="WW_dom"/>
</dbReference>
<accession>K3WG43</accession>
<feature type="domain" description="FF" evidence="4">
    <location>
        <begin position="210"/>
        <end position="264"/>
    </location>
</feature>
<evidence type="ECO:0000256" key="2">
    <source>
        <dbReference type="SAM" id="MobiDB-lite"/>
    </source>
</evidence>
<dbReference type="Proteomes" id="UP000019132">
    <property type="component" value="Unassembled WGS sequence"/>
</dbReference>
<protein>
    <recommendedName>
        <fullName evidence="7">WW domain-containing protein</fullName>
    </recommendedName>
</protein>
<dbReference type="OMA" id="IMPLTKW"/>
<dbReference type="SMART" id="SM00441">
    <property type="entry name" value="FF"/>
    <property type="match status" value="1"/>
</dbReference>
<dbReference type="InterPro" id="IPR036517">
    <property type="entry name" value="FF_domain_sf"/>
</dbReference>
<feature type="compositionally biased region" description="Basic and acidic residues" evidence="2">
    <location>
        <begin position="138"/>
        <end position="154"/>
    </location>
</feature>
<dbReference type="GO" id="GO:0070063">
    <property type="term" value="F:RNA polymerase binding"/>
    <property type="evidence" value="ECO:0007669"/>
    <property type="project" value="InterPro"/>
</dbReference>
<feature type="compositionally biased region" description="Basic residues" evidence="2">
    <location>
        <begin position="155"/>
        <end position="167"/>
    </location>
</feature>
<dbReference type="EMBL" id="GL376567">
    <property type="status" value="NOT_ANNOTATED_CDS"/>
    <property type="molecule type" value="Genomic_DNA"/>
</dbReference>
<feature type="compositionally biased region" description="Basic and acidic residues" evidence="2">
    <location>
        <begin position="201"/>
        <end position="211"/>
    </location>
</feature>
<name>K3WG43_GLOUD</name>
<evidence type="ECO:0000313" key="6">
    <source>
        <dbReference type="Proteomes" id="UP000019132"/>
    </source>
</evidence>
<evidence type="ECO:0008006" key="7">
    <source>
        <dbReference type="Google" id="ProtNLM"/>
    </source>
</evidence>
<dbReference type="InterPro" id="IPR045148">
    <property type="entry name" value="TCRG1-like"/>
</dbReference>
<feature type="compositionally biased region" description="Basic and acidic residues" evidence="2">
    <location>
        <begin position="168"/>
        <end position="185"/>
    </location>
</feature>
<keyword evidence="1" id="KW-0677">Repeat</keyword>
<sequence length="509" mass="58072">MAVVMGANGANDGAADETLFRLNALHTAGEWTVHDDDQGHLFYYNLATHESQWTSPPEFTGLEGELMMKLMLQHAVARSGFWSAHDAGNGTLYYFNERTRASVWERPEEWGVVPPPPPPPPEVEEAEKEEAAPTKPEGTAEHKEEEEAAEDRPKRDKKAKKSKKKKSKTAEVDDKPADGGEKIEAQEEELPVQSLTEEEQEAAKRKEEEERKRIESFRQMLRDKKIMPFTKWSVAMPRILSDPRFMAVPTMDERRAIFEHFVQHRRDDLKAEKKAKLSDVKKVFTELLRELFAKQIEEGSWDGKTSLPVFLATLEDAIDAARYKQLQDDAMALLPTTVQEKVYEKTLSEYKKKADKVEAEERALSTFLEQKMSSSKQDAIAWGSDEAQQLLVSFYESKEGDDKTPLLSSERQRHVFRHVRNALHPPVDVSIAKYGGGHSGGRAEHKHRHLRVLRRLAHVLIPIAVHDRVLRTVRVHDLAVERRLAGTWQSQSPWPALRIAPLTFFLVIV</sequence>
<dbReference type="InterPro" id="IPR036020">
    <property type="entry name" value="WW_dom_sf"/>
</dbReference>
<dbReference type="InParanoid" id="K3WG43"/>
<dbReference type="SUPFAM" id="SSF51045">
    <property type="entry name" value="WW domain"/>
    <property type="match status" value="2"/>
</dbReference>
<keyword evidence="6" id="KW-1185">Reference proteome</keyword>
<evidence type="ECO:0000313" key="5">
    <source>
        <dbReference type="EnsemblProtists" id="PYU1_T003934"/>
    </source>
</evidence>
<dbReference type="AlphaFoldDB" id="K3WG43"/>
<dbReference type="SUPFAM" id="SSF81698">
    <property type="entry name" value="FF domain"/>
    <property type="match status" value="1"/>
</dbReference>
<dbReference type="GO" id="GO:0005634">
    <property type="term" value="C:nucleus"/>
    <property type="evidence" value="ECO:0007669"/>
    <property type="project" value="TreeGrafter"/>
</dbReference>
<dbReference type="EnsemblProtists" id="PYU1_T003934">
    <property type="protein sequence ID" value="PYU1_T003934"/>
    <property type="gene ID" value="PYU1_G003924"/>
</dbReference>
<feature type="compositionally biased region" description="Acidic residues" evidence="2">
    <location>
        <begin position="186"/>
        <end position="200"/>
    </location>
</feature>
<reference evidence="6" key="2">
    <citation type="submission" date="2010-04" db="EMBL/GenBank/DDBJ databases">
        <authorList>
            <person name="Buell R."/>
            <person name="Hamilton J."/>
            <person name="Hostetler J."/>
        </authorList>
    </citation>
    <scope>NUCLEOTIDE SEQUENCE [LARGE SCALE GENOMIC DNA]</scope>
    <source>
        <strain evidence="6">DAOM:BR144</strain>
    </source>
</reference>
<dbReference type="InterPro" id="IPR002713">
    <property type="entry name" value="FF_domain"/>
</dbReference>
<evidence type="ECO:0000256" key="1">
    <source>
        <dbReference type="ARBA" id="ARBA00022737"/>
    </source>
</evidence>
<dbReference type="GO" id="GO:0003712">
    <property type="term" value="F:transcription coregulator activity"/>
    <property type="evidence" value="ECO:0007669"/>
    <property type="project" value="TreeGrafter"/>
</dbReference>
<proteinExistence type="predicted"/>
<dbReference type="Pfam" id="PF00397">
    <property type="entry name" value="WW"/>
    <property type="match status" value="1"/>
</dbReference>
<dbReference type="HOGENOM" id="CLU_039361_0_0_1"/>
<dbReference type="PROSITE" id="PS50020">
    <property type="entry name" value="WW_DOMAIN_2"/>
    <property type="match status" value="2"/>
</dbReference>
<organism evidence="5 6">
    <name type="scientific">Globisporangium ultimum (strain ATCC 200006 / CBS 805.95 / DAOM BR144)</name>
    <name type="common">Pythium ultimum</name>
    <dbReference type="NCBI Taxonomy" id="431595"/>
    <lineage>
        <taxon>Eukaryota</taxon>
        <taxon>Sar</taxon>
        <taxon>Stramenopiles</taxon>
        <taxon>Oomycota</taxon>
        <taxon>Peronosporomycetes</taxon>
        <taxon>Pythiales</taxon>
        <taxon>Pythiaceae</taxon>
        <taxon>Globisporangium</taxon>
    </lineage>
</organism>
<dbReference type="VEuPathDB" id="FungiDB:PYU1_G003924"/>
<feature type="domain" description="WW" evidence="3">
    <location>
        <begin position="31"/>
        <end position="58"/>
    </location>
</feature>
<dbReference type="Pfam" id="PF01846">
    <property type="entry name" value="FF"/>
    <property type="match status" value="1"/>
</dbReference>
<evidence type="ECO:0000259" key="3">
    <source>
        <dbReference type="PROSITE" id="PS50020"/>
    </source>
</evidence>
<dbReference type="Gene3D" id="2.20.70.10">
    <property type="match status" value="2"/>
</dbReference>